<evidence type="ECO:0000313" key="4">
    <source>
        <dbReference type="EMBL" id="ETN03694.1"/>
    </source>
</evidence>
<dbReference type="PROSITE" id="PS50297">
    <property type="entry name" value="ANK_REP_REGION"/>
    <property type="match status" value="3"/>
</dbReference>
<dbReference type="SUPFAM" id="SSF48403">
    <property type="entry name" value="Ankyrin repeat"/>
    <property type="match status" value="2"/>
</dbReference>
<protein>
    <submittedName>
        <fullName evidence="4">Uncharacterized protein</fullName>
    </submittedName>
</protein>
<dbReference type="InterPro" id="IPR036770">
    <property type="entry name" value="Ankyrin_rpt-contain_sf"/>
</dbReference>
<accession>W2PTZ1</accession>
<dbReference type="AlphaFoldDB" id="W2PTZ1"/>
<gene>
    <name evidence="4" type="ORF">PPTG_15912</name>
</gene>
<keyword evidence="1" id="KW-0677">Repeat</keyword>
<feature type="repeat" description="ANK" evidence="3">
    <location>
        <begin position="251"/>
        <end position="283"/>
    </location>
</feature>
<dbReference type="GeneID" id="20185026"/>
<dbReference type="Pfam" id="PF12796">
    <property type="entry name" value="Ank_2"/>
    <property type="match status" value="2"/>
</dbReference>
<dbReference type="EMBL" id="KI669609">
    <property type="protein sequence ID" value="ETN03694.1"/>
    <property type="molecule type" value="Genomic_DNA"/>
</dbReference>
<dbReference type="Proteomes" id="UP000018817">
    <property type="component" value="Unassembled WGS sequence"/>
</dbReference>
<evidence type="ECO:0000256" key="2">
    <source>
        <dbReference type="ARBA" id="ARBA00023043"/>
    </source>
</evidence>
<dbReference type="PROSITE" id="PS50088">
    <property type="entry name" value="ANK_REPEAT"/>
    <property type="match status" value="3"/>
</dbReference>
<dbReference type="PANTHER" id="PTHR24171">
    <property type="entry name" value="ANKYRIN REPEAT DOMAIN-CONTAINING PROTEIN 39-RELATED"/>
    <property type="match status" value="1"/>
</dbReference>
<feature type="repeat" description="ANK" evidence="3">
    <location>
        <begin position="284"/>
        <end position="316"/>
    </location>
</feature>
<dbReference type="Pfam" id="PF13637">
    <property type="entry name" value="Ank_4"/>
    <property type="match status" value="1"/>
</dbReference>
<dbReference type="GO" id="GO:0004842">
    <property type="term" value="F:ubiquitin-protein transferase activity"/>
    <property type="evidence" value="ECO:0007669"/>
    <property type="project" value="TreeGrafter"/>
</dbReference>
<keyword evidence="2 3" id="KW-0040">ANK repeat</keyword>
<organism evidence="4 5">
    <name type="scientific">Phytophthora nicotianae (strain INRA-310)</name>
    <name type="common">Phytophthora parasitica</name>
    <dbReference type="NCBI Taxonomy" id="761204"/>
    <lineage>
        <taxon>Eukaryota</taxon>
        <taxon>Sar</taxon>
        <taxon>Stramenopiles</taxon>
        <taxon>Oomycota</taxon>
        <taxon>Peronosporomycetes</taxon>
        <taxon>Peronosporales</taxon>
        <taxon>Peronosporaceae</taxon>
        <taxon>Phytophthora</taxon>
    </lineage>
</organism>
<dbReference type="VEuPathDB" id="FungiDB:PPTG_15912"/>
<dbReference type="GO" id="GO:0085020">
    <property type="term" value="P:protein K6-linked ubiquitination"/>
    <property type="evidence" value="ECO:0007669"/>
    <property type="project" value="TreeGrafter"/>
</dbReference>
<sequence length="393" mass="41950">MTGNASWLLDIVCGLDGDAEAADIINDLLSRGMKENVNHSDDEGISVLAHASIKVFIKVVELLLRLGVNENQRDKNGNSAFIWAAIKGNATMLEVFLNANAGVNQFASNLDMNLVNNNGNSSYRRCSSRAESVGTSSKFVKTTEVIQTYVENHFTESVKQGDTLSVRRVLRPNADVRVNVDHTDCDGTPLLILAASRAGVVKTLVDAGANVNQSDRNGSTALIQAATNGHAAIVMILLNAKANADLVKCDNGWTALMAAAHEGHHKIVSILVRYGAPLDLVCHNDNTALMHAMSNGHGDIALVLLNAGADFSIVNKQGKTARAVARSNNHSEAARVLESFTTDPHFFEYVKSGDIHAVQQCVTYNLNIRDTVGATPILAAATQPSSDSETPGI</sequence>
<evidence type="ECO:0000313" key="5">
    <source>
        <dbReference type="Proteomes" id="UP000018817"/>
    </source>
</evidence>
<evidence type="ECO:0000256" key="1">
    <source>
        <dbReference type="ARBA" id="ARBA00022737"/>
    </source>
</evidence>
<feature type="repeat" description="ANK" evidence="3">
    <location>
        <begin position="217"/>
        <end position="249"/>
    </location>
</feature>
<dbReference type="RefSeq" id="XP_008910921.1">
    <property type="nucleotide sequence ID" value="XM_008912673.1"/>
</dbReference>
<name>W2PTZ1_PHYN3</name>
<reference evidence="5" key="1">
    <citation type="submission" date="2011-12" db="EMBL/GenBank/DDBJ databases">
        <authorList>
            <consortium name="The Broad Institute Genome Sequencing Platform"/>
            <person name="Russ C."/>
            <person name="Tyler B."/>
            <person name="Panabieres F."/>
            <person name="Shan W."/>
            <person name="Tripathy S."/>
            <person name="Grunwald N."/>
            <person name="Machado M."/>
            <person name="Young S.K."/>
            <person name="Zeng Q."/>
            <person name="Gargeya S."/>
            <person name="Fitzgerald M."/>
            <person name="Haas B."/>
            <person name="Abouelleil A."/>
            <person name="Alvarado L."/>
            <person name="Arachchi H.M."/>
            <person name="Berlin A."/>
            <person name="Chapman S.B."/>
            <person name="Gearin G."/>
            <person name="Goldberg J."/>
            <person name="Griggs A."/>
            <person name="Gujja S."/>
            <person name="Hansen M."/>
            <person name="Heiman D."/>
            <person name="Howarth C."/>
            <person name="Larimer J."/>
            <person name="Lui A."/>
            <person name="MacDonald P.J.P."/>
            <person name="McCowen C."/>
            <person name="Montmayeur A."/>
            <person name="Murphy C."/>
            <person name="Neiman D."/>
            <person name="Pearson M."/>
            <person name="Priest M."/>
            <person name="Roberts A."/>
            <person name="Saif S."/>
            <person name="Shea T."/>
            <person name="Sisk P."/>
            <person name="Stolte C."/>
            <person name="Sykes S."/>
            <person name="Wortman J."/>
            <person name="Nusbaum C."/>
            <person name="Birren B."/>
        </authorList>
    </citation>
    <scope>NUCLEOTIDE SEQUENCE [LARGE SCALE GENOMIC DNA]</scope>
    <source>
        <strain evidence="5">INRA-310</strain>
    </source>
</reference>
<dbReference type="PANTHER" id="PTHR24171:SF8">
    <property type="entry name" value="BRCA1-ASSOCIATED RING DOMAIN PROTEIN 1"/>
    <property type="match status" value="1"/>
</dbReference>
<dbReference type="InterPro" id="IPR002110">
    <property type="entry name" value="Ankyrin_rpt"/>
</dbReference>
<dbReference type="Gene3D" id="1.25.40.20">
    <property type="entry name" value="Ankyrin repeat-containing domain"/>
    <property type="match status" value="3"/>
</dbReference>
<evidence type="ECO:0000256" key="3">
    <source>
        <dbReference type="PROSITE-ProRule" id="PRU00023"/>
    </source>
</evidence>
<reference evidence="4 5" key="2">
    <citation type="submission" date="2013-11" db="EMBL/GenBank/DDBJ databases">
        <title>The Genome Sequence of Phytophthora parasitica INRA-310.</title>
        <authorList>
            <consortium name="The Broad Institute Genomics Platform"/>
            <person name="Russ C."/>
            <person name="Tyler B."/>
            <person name="Panabieres F."/>
            <person name="Shan W."/>
            <person name="Tripathy S."/>
            <person name="Grunwald N."/>
            <person name="Machado M."/>
            <person name="Johnson C.S."/>
            <person name="Arredondo F."/>
            <person name="Hong C."/>
            <person name="Coffey M."/>
            <person name="Young S.K."/>
            <person name="Zeng Q."/>
            <person name="Gargeya S."/>
            <person name="Fitzgerald M."/>
            <person name="Abouelleil A."/>
            <person name="Alvarado L."/>
            <person name="Chapman S.B."/>
            <person name="Gainer-Dewar J."/>
            <person name="Goldberg J."/>
            <person name="Griggs A."/>
            <person name="Gujja S."/>
            <person name="Hansen M."/>
            <person name="Howarth C."/>
            <person name="Imamovic A."/>
            <person name="Ireland A."/>
            <person name="Larimer J."/>
            <person name="McCowan C."/>
            <person name="Murphy C."/>
            <person name="Pearson M."/>
            <person name="Poon T.W."/>
            <person name="Priest M."/>
            <person name="Roberts A."/>
            <person name="Saif S."/>
            <person name="Shea T."/>
            <person name="Sykes S."/>
            <person name="Wortman J."/>
            <person name="Nusbaum C."/>
            <person name="Birren B."/>
        </authorList>
    </citation>
    <scope>NUCLEOTIDE SEQUENCE [LARGE SCALE GENOMIC DNA]</scope>
    <source>
        <strain evidence="4 5">INRA-310</strain>
    </source>
</reference>
<proteinExistence type="predicted"/>
<dbReference type="SMART" id="SM00248">
    <property type="entry name" value="ANK"/>
    <property type="match status" value="7"/>
</dbReference>
<dbReference type="STRING" id="761204.W2PTZ1"/>